<comment type="caution">
    <text evidence="2">The sequence shown here is derived from an EMBL/GenBank/DDBJ whole genome shotgun (WGS) entry which is preliminary data.</text>
</comment>
<proteinExistence type="predicted"/>
<evidence type="ECO:0000256" key="1">
    <source>
        <dbReference type="SAM" id="Phobius"/>
    </source>
</evidence>
<dbReference type="OrthoDB" id="982280at2"/>
<feature type="transmembrane region" description="Helical" evidence="1">
    <location>
        <begin position="6"/>
        <end position="25"/>
    </location>
</feature>
<reference evidence="2 3" key="1">
    <citation type="submission" date="2019-03" db="EMBL/GenBank/DDBJ databases">
        <title>Genomic Encyclopedia of Archaeal and Bacterial Type Strains, Phase II (KMG-II): from individual species to whole genera.</title>
        <authorList>
            <person name="Goeker M."/>
        </authorList>
    </citation>
    <scope>NUCLEOTIDE SEQUENCE [LARGE SCALE GENOMIC DNA]</scope>
    <source>
        <strain evidence="2 3">DSM 22554</strain>
    </source>
</reference>
<dbReference type="Proteomes" id="UP000294616">
    <property type="component" value="Unassembled WGS sequence"/>
</dbReference>
<dbReference type="RefSeq" id="WP_132221417.1">
    <property type="nucleotide sequence ID" value="NZ_SMGO01000001.1"/>
</dbReference>
<evidence type="ECO:0000313" key="2">
    <source>
        <dbReference type="EMBL" id="TCK85315.1"/>
    </source>
</evidence>
<dbReference type="EMBL" id="SMGO01000001">
    <property type="protein sequence ID" value="TCK85315.1"/>
    <property type="molecule type" value="Genomic_DNA"/>
</dbReference>
<feature type="transmembrane region" description="Helical" evidence="1">
    <location>
        <begin position="59"/>
        <end position="79"/>
    </location>
</feature>
<accession>A0A4R1M112</accession>
<sequence length="112" mass="12122">MIYTSIALFALTAALGLGILIKWLTKKDAPRSVIYSHGIFAVIALLLLVIYAVQNPDNFPKVSIVLFVLAAIGGLYMFALDLKKKASPLNITFIHALIALGGFVTLLLFVFA</sequence>
<feature type="transmembrane region" description="Helical" evidence="1">
    <location>
        <begin position="32"/>
        <end position="53"/>
    </location>
</feature>
<keyword evidence="3" id="KW-1185">Reference proteome</keyword>
<organism evidence="2 3">
    <name type="scientific">Albibacterium bauzanense</name>
    <dbReference type="NCBI Taxonomy" id="653929"/>
    <lineage>
        <taxon>Bacteria</taxon>
        <taxon>Pseudomonadati</taxon>
        <taxon>Bacteroidota</taxon>
        <taxon>Sphingobacteriia</taxon>
        <taxon>Sphingobacteriales</taxon>
        <taxon>Sphingobacteriaceae</taxon>
        <taxon>Albibacterium</taxon>
    </lineage>
</organism>
<dbReference type="AlphaFoldDB" id="A0A4R1M112"/>
<keyword evidence="1" id="KW-0812">Transmembrane</keyword>
<feature type="transmembrane region" description="Helical" evidence="1">
    <location>
        <begin position="91"/>
        <end position="111"/>
    </location>
</feature>
<name>A0A4R1M112_9SPHI</name>
<evidence type="ECO:0000313" key="3">
    <source>
        <dbReference type="Proteomes" id="UP000294616"/>
    </source>
</evidence>
<keyword evidence="1" id="KW-1133">Transmembrane helix</keyword>
<keyword evidence="1" id="KW-0472">Membrane</keyword>
<gene>
    <name evidence="2" type="ORF">C8N28_0620</name>
</gene>
<protein>
    <submittedName>
        <fullName evidence="2">Uncharacterized protein</fullName>
    </submittedName>
</protein>